<dbReference type="Proteomes" id="UP000662259">
    <property type="component" value="Unassembled WGS sequence"/>
</dbReference>
<sequence length="260" mass="27848">MASRRKAFPVCLPRYRPATYIATRFSRRKHQMEGPNMHFDKMPASGKPKRSCWLKAGLDLKMVATALGLLVLAALTAVVADRAIATMVLTLLGWMRSAAGWISTLTDPLVVLPLMIGTFIAGWIFRMLGLVGPLELTTSLLTRSILAVAAATLLKGIIGRARPSEISRDPFHFQPFAAQDMFASAPSAQATLAAAIGCSLAMSFPKARIPILAAVITVCLSRVLVGEHWTSDVIFGCALGWGIAGVRKSRHASVLGKPVG</sequence>
<evidence type="ECO:0000313" key="3">
    <source>
        <dbReference type="EMBL" id="NKM48838.1"/>
    </source>
</evidence>
<proteinExistence type="predicted"/>
<dbReference type="Pfam" id="PF01569">
    <property type="entry name" value="PAP2"/>
    <property type="match status" value="1"/>
</dbReference>
<organism evidence="3 4">
    <name type="scientific">Rhizobium leguminosarum bv. viciae</name>
    <dbReference type="NCBI Taxonomy" id="387"/>
    <lineage>
        <taxon>Bacteria</taxon>
        <taxon>Pseudomonadati</taxon>
        <taxon>Pseudomonadota</taxon>
        <taxon>Alphaproteobacteria</taxon>
        <taxon>Hyphomicrobiales</taxon>
        <taxon>Rhizobiaceae</taxon>
        <taxon>Rhizobium/Agrobacterium group</taxon>
        <taxon>Rhizobium</taxon>
    </lineage>
</organism>
<feature type="domain" description="Phosphatidic acid phosphatase type 2/haloperoxidase" evidence="2">
    <location>
        <begin position="136"/>
        <end position="248"/>
    </location>
</feature>
<accession>A0A8I2KHU4</accession>
<evidence type="ECO:0000313" key="4">
    <source>
        <dbReference type="Proteomes" id="UP000662259"/>
    </source>
</evidence>
<evidence type="ECO:0000256" key="1">
    <source>
        <dbReference type="SAM" id="Phobius"/>
    </source>
</evidence>
<gene>
    <name evidence="3" type="ORF">GFL91_28620</name>
</gene>
<dbReference type="PANTHER" id="PTHR14969">
    <property type="entry name" value="SPHINGOSINE-1-PHOSPHATE PHOSPHOHYDROLASE"/>
    <property type="match status" value="1"/>
</dbReference>
<dbReference type="InterPro" id="IPR000326">
    <property type="entry name" value="PAP2/HPO"/>
</dbReference>
<dbReference type="Gene3D" id="1.20.144.10">
    <property type="entry name" value="Phosphatidic acid phosphatase type 2/haloperoxidase"/>
    <property type="match status" value="1"/>
</dbReference>
<feature type="transmembrane region" description="Helical" evidence="1">
    <location>
        <begin position="109"/>
        <end position="128"/>
    </location>
</feature>
<feature type="transmembrane region" description="Helical" evidence="1">
    <location>
        <begin position="84"/>
        <end position="102"/>
    </location>
</feature>
<dbReference type="PANTHER" id="PTHR14969:SF13">
    <property type="entry name" value="AT30094P"/>
    <property type="match status" value="1"/>
</dbReference>
<dbReference type="SMART" id="SM00014">
    <property type="entry name" value="acidPPc"/>
    <property type="match status" value="1"/>
</dbReference>
<feature type="transmembrane region" description="Helical" evidence="1">
    <location>
        <begin position="58"/>
        <end position="78"/>
    </location>
</feature>
<evidence type="ECO:0000259" key="2">
    <source>
        <dbReference type="SMART" id="SM00014"/>
    </source>
</evidence>
<dbReference type="InterPro" id="IPR036938">
    <property type="entry name" value="PAP2/HPO_sf"/>
</dbReference>
<dbReference type="AlphaFoldDB" id="A0A8I2KHU4"/>
<comment type="caution">
    <text evidence="3">The sequence shown here is derived from an EMBL/GenBank/DDBJ whole genome shotgun (WGS) entry which is preliminary data.</text>
</comment>
<keyword evidence="1" id="KW-1133">Transmembrane helix</keyword>
<dbReference type="SUPFAM" id="SSF48317">
    <property type="entry name" value="Acid phosphatase/Vanadium-dependent haloperoxidase"/>
    <property type="match status" value="1"/>
</dbReference>
<reference evidence="3" key="1">
    <citation type="submission" date="2019-10" db="EMBL/GenBank/DDBJ databases">
        <title>Rhizobium leguminosarum symbiovar viciae collection.</title>
        <authorList>
            <person name="Boivin S."/>
            <person name="Lepetit M."/>
        </authorList>
    </citation>
    <scope>NUCLEOTIDE SEQUENCE</scope>
    <source>
        <strain evidence="3">L143</strain>
    </source>
</reference>
<name>A0A8I2KHU4_RHILV</name>
<keyword evidence="1" id="KW-0812">Transmembrane</keyword>
<protein>
    <submittedName>
        <fullName evidence="3">Phosphatase PAP2 family protein</fullName>
    </submittedName>
</protein>
<dbReference type="EMBL" id="WIEZ01000018">
    <property type="protein sequence ID" value="NKM48838.1"/>
    <property type="molecule type" value="Genomic_DNA"/>
</dbReference>
<keyword evidence="1" id="KW-0472">Membrane</keyword>